<evidence type="ECO:0000313" key="2">
    <source>
        <dbReference type="EMBL" id="CAD9416791.1"/>
    </source>
</evidence>
<accession>A0A7S2FXP0</accession>
<gene>
    <name evidence="2" type="ORF">CBRE1094_LOCUS6624</name>
</gene>
<sequence>MAPCAAPWISRQVADMKPKEADPALKPWTPISGTIIVSREPPAPDPEELEARRQRRDLLAASAQTRLDEWRSKGDSGETHPNLMHPNDHRFRDRHKASELAGEWASADKVLIERDRINRAVAKAESTFLQHPPYPKSGGGTHNVEFSYMSSA</sequence>
<feature type="region of interest" description="Disordered" evidence="1">
    <location>
        <begin position="129"/>
        <end position="152"/>
    </location>
</feature>
<feature type="region of interest" description="Disordered" evidence="1">
    <location>
        <begin position="15"/>
        <end position="52"/>
    </location>
</feature>
<name>A0A7S2FXP0_9EUKA</name>
<dbReference type="AlphaFoldDB" id="A0A7S2FXP0"/>
<reference evidence="2" key="1">
    <citation type="submission" date="2021-01" db="EMBL/GenBank/DDBJ databases">
        <authorList>
            <person name="Corre E."/>
            <person name="Pelletier E."/>
            <person name="Niang G."/>
            <person name="Scheremetjew M."/>
            <person name="Finn R."/>
            <person name="Kale V."/>
            <person name="Holt S."/>
            <person name="Cochrane G."/>
            <person name="Meng A."/>
            <person name="Brown T."/>
            <person name="Cohen L."/>
        </authorList>
    </citation>
    <scope>NUCLEOTIDE SEQUENCE</scope>
    <source>
        <strain evidence="2">UTEX LB 985</strain>
    </source>
</reference>
<organism evidence="2">
    <name type="scientific">Haptolina brevifila</name>
    <dbReference type="NCBI Taxonomy" id="156173"/>
    <lineage>
        <taxon>Eukaryota</taxon>
        <taxon>Haptista</taxon>
        <taxon>Haptophyta</taxon>
        <taxon>Prymnesiophyceae</taxon>
        <taxon>Prymnesiales</taxon>
        <taxon>Prymnesiaceae</taxon>
        <taxon>Haptolina</taxon>
    </lineage>
</organism>
<evidence type="ECO:0000256" key="1">
    <source>
        <dbReference type="SAM" id="MobiDB-lite"/>
    </source>
</evidence>
<proteinExistence type="predicted"/>
<feature type="region of interest" description="Disordered" evidence="1">
    <location>
        <begin position="64"/>
        <end position="89"/>
    </location>
</feature>
<protein>
    <submittedName>
        <fullName evidence="2">Uncharacterized protein</fullName>
    </submittedName>
</protein>
<dbReference type="EMBL" id="HBGU01012074">
    <property type="protein sequence ID" value="CAD9416791.1"/>
    <property type="molecule type" value="Transcribed_RNA"/>
</dbReference>
<feature type="compositionally biased region" description="Basic and acidic residues" evidence="1">
    <location>
        <begin position="66"/>
        <end position="78"/>
    </location>
</feature>